<dbReference type="InterPro" id="IPR011075">
    <property type="entry name" value="TetR_C"/>
</dbReference>
<proteinExistence type="predicted"/>
<dbReference type="PROSITE" id="PS50977">
    <property type="entry name" value="HTH_TETR_2"/>
    <property type="match status" value="1"/>
</dbReference>
<evidence type="ECO:0000256" key="3">
    <source>
        <dbReference type="ARBA" id="ARBA00023163"/>
    </source>
</evidence>
<keyword evidence="1" id="KW-0805">Transcription regulation</keyword>
<dbReference type="GO" id="GO:0003677">
    <property type="term" value="F:DNA binding"/>
    <property type="evidence" value="ECO:0007669"/>
    <property type="project" value="UniProtKB-UniRule"/>
</dbReference>
<dbReference type="InterPro" id="IPR001647">
    <property type="entry name" value="HTH_TetR"/>
</dbReference>
<dbReference type="SUPFAM" id="SSF48498">
    <property type="entry name" value="Tetracyclin repressor-like, C-terminal domain"/>
    <property type="match status" value="1"/>
</dbReference>
<dbReference type="Proteomes" id="UP000184071">
    <property type="component" value="Unassembled WGS sequence"/>
</dbReference>
<accession>A0A1M5INH3</accession>
<sequence>MRKAEKTKQFIIEKTAPIFNTKGYSGTSMSDITNATNLTKGSIYGNFENKDEVAVAAFKFNVKKLHDVLSREIEKQRTFKEKLLVYPRLYSNYSELEVTIGGCPVLNTAIESDDTHPILKKYAEKTLLYWKEKLMYLINQGIAAGEFKANDIDPEKTALTIIAIIEGAVMISKLTGSAKDLSSIMVSLFKIIEDLV</sequence>
<dbReference type="SUPFAM" id="SSF46689">
    <property type="entry name" value="Homeodomain-like"/>
    <property type="match status" value="1"/>
</dbReference>
<protein>
    <submittedName>
        <fullName evidence="6">Transcriptional regulator, TetR family</fullName>
    </submittedName>
</protein>
<keyword evidence="2 4" id="KW-0238">DNA-binding</keyword>
<gene>
    <name evidence="6" type="ORF">SAMN05443663_102461</name>
</gene>
<keyword evidence="3" id="KW-0804">Transcription</keyword>
<dbReference type="InterPro" id="IPR009057">
    <property type="entry name" value="Homeodomain-like_sf"/>
</dbReference>
<dbReference type="Pfam" id="PF00440">
    <property type="entry name" value="TetR_N"/>
    <property type="match status" value="1"/>
</dbReference>
<dbReference type="STRING" id="370979.SAMN05443663_102461"/>
<dbReference type="EMBL" id="FQWC01000002">
    <property type="protein sequence ID" value="SHG29862.1"/>
    <property type="molecule type" value="Genomic_DNA"/>
</dbReference>
<dbReference type="PRINTS" id="PR00455">
    <property type="entry name" value="HTHTETR"/>
</dbReference>
<feature type="domain" description="HTH tetR-type" evidence="5">
    <location>
        <begin position="5"/>
        <end position="65"/>
    </location>
</feature>
<evidence type="ECO:0000313" key="7">
    <source>
        <dbReference type="Proteomes" id="UP000184071"/>
    </source>
</evidence>
<dbReference type="PANTHER" id="PTHR47506:SF3">
    <property type="entry name" value="HTH-TYPE TRANSCRIPTIONAL REGULATOR LMRA"/>
    <property type="match status" value="1"/>
</dbReference>
<name>A0A1M5INH3_9FLAO</name>
<dbReference type="Gene3D" id="1.10.357.10">
    <property type="entry name" value="Tetracycline Repressor, domain 2"/>
    <property type="match status" value="1"/>
</dbReference>
<evidence type="ECO:0000256" key="1">
    <source>
        <dbReference type="ARBA" id="ARBA00023015"/>
    </source>
</evidence>
<dbReference type="Pfam" id="PF16925">
    <property type="entry name" value="TetR_C_13"/>
    <property type="match status" value="1"/>
</dbReference>
<feature type="DNA-binding region" description="H-T-H motif" evidence="4">
    <location>
        <begin position="28"/>
        <end position="47"/>
    </location>
</feature>
<dbReference type="RefSeq" id="WP_073414441.1">
    <property type="nucleotide sequence ID" value="NZ_FQWC01000002.1"/>
</dbReference>
<evidence type="ECO:0000313" key="6">
    <source>
        <dbReference type="EMBL" id="SHG29862.1"/>
    </source>
</evidence>
<dbReference type="OrthoDB" id="9798857at2"/>
<dbReference type="AlphaFoldDB" id="A0A1M5INH3"/>
<organism evidence="6 7">
    <name type="scientific">Flavobacterium defluvii</name>
    <dbReference type="NCBI Taxonomy" id="370979"/>
    <lineage>
        <taxon>Bacteria</taxon>
        <taxon>Pseudomonadati</taxon>
        <taxon>Bacteroidota</taxon>
        <taxon>Flavobacteriia</taxon>
        <taxon>Flavobacteriales</taxon>
        <taxon>Flavobacteriaceae</taxon>
        <taxon>Flavobacterium</taxon>
    </lineage>
</organism>
<dbReference type="InterPro" id="IPR036271">
    <property type="entry name" value="Tet_transcr_reg_TetR-rel_C_sf"/>
</dbReference>
<dbReference type="PANTHER" id="PTHR47506">
    <property type="entry name" value="TRANSCRIPTIONAL REGULATORY PROTEIN"/>
    <property type="match status" value="1"/>
</dbReference>
<evidence type="ECO:0000256" key="2">
    <source>
        <dbReference type="ARBA" id="ARBA00023125"/>
    </source>
</evidence>
<keyword evidence="7" id="KW-1185">Reference proteome</keyword>
<reference evidence="7" key="1">
    <citation type="submission" date="2016-11" db="EMBL/GenBank/DDBJ databases">
        <authorList>
            <person name="Varghese N."/>
            <person name="Submissions S."/>
        </authorList>
    </citation>
    <scope>NUCLEOTIDE SEQUENCE [LARGE SCALE GENOMIC DNA]</scope>
    <source>
        <strain evidence="7">DSM 17963</strain>
    </source>
</reference>
<evidence type="ECO:0000256" key="4">
    <source>
        <dbReference type="PROSITE-ProRule" id="PRU00335"/>
    </source>
</evidence>
<evidence type="ECO:0000259" key="5">
    <source>
        <dbReference type="PROSITE" id="PS50977"/>
    </source>
</evidence>